<evidence type="ECO:0000256" key="7">
    <source>
        <dbReference type="ARBA" id="ARBA00022516"/>
    </source>
</evidence>
<dbReference type="GO" id="GO:0005789">
    <property type="term" value="C:endoplasmic reticulum membrane"/>
    <property type="evidence" value="ECO:0007669"/>
    <property type="project" value="UniProtKB-SubCell"/>
</dbReference>
<dbReference type="PANTHER" id="PTHR14269">
    <property type="entry name" value="CDP-DIACYLGLYCEROL--GLYCEROL-3-PHOSPHATE 3-PHOSPHATIDYLTRANSFERASE-RELATED"/>
    <property type="match status" value="1"/>
</dbReference>
<dbReference type="GeneID" id="42004649"/>
<dbReference type="InterPro" id="IPR048254">
    <property type="entry name" value="CDP_ALCOHOL_P_TRANSF_CS"/>
</dbReference>
<keyword evidence="15" id="KW-1208">Phospholipid metabolism</keyword>
<dbReference type="NCBIfam" id="TIGR00473">
    <property type="entry name" value="pssA"/>
    <property type="match status" value="1"/>
</dbReference>
<evidence type="ECO:0000256" key="4">
    <source>
        <dbReference type="ARBA" id="ARBA00010441"/>
    </source>
</evidence>
<feature type="transmembrane region" description="Helical" evidence="19">
    <location>
        <begin position="179"/>
        <end position="199"/>
    </location>
</feature>
<dbReference type="InterPro" id="IPR050324">
    <property type="entry name" value="CDP-alcohol_PTase-I"/>
</dbReference>
<evidence type="ECO:0000256" key="5">
    <source>
        <dbReference type="ARBA" id="ARBA00013174"/>
    </source>
</evidence>
<comment type="caution">
    <text evidence="20">The sequence shown here is derived from an EMBL/GenBank/DDBJ whole genome shotgun (WGS) entry which is preliminary data.</text>
</comment>
<dbReference type="Pfam" id="PF01066">
    <property type="entry name" value="CDP-OH_P_transf"/>
    <property type="match status" value="1"/>
</dbReference>
<evidence type="ECO:0000256" key="1">
    <source>
        <dbReference type="ARBA" id="ARBA00000287"/>
    </source>
</evidence>
<dbReference type="AlphaFoldDB" id="A0A507C890"/>
<comment type="subcellular location">
    <subcellularLocation>
        <location evidence="2">Endoplasmic reticulum membrane</location>
        <topology evidence="2">Multi-pass membrane protein</topology>
    </subcellularLocation>
</comment>
<dbReference type="PROSITE" id="PS00379">
    <property type="entry name" value="CDP_ALCOHOL_P_TRANSF"/>
    <property type="match status" value="1"/>
</dbReference>
<proteinExistence type="inferred from homology"/>
<evidence type="ECO:0000256" key="19">
    <source>
        <dbReference type="SAM" id="Phobius"/>
    </source>
</evidence>
<sequence length="210" mass="22920">MASKSKKPPMTSIREFTVADAITLCNSASGSTSVFCTLKYVVTEDPIFLYAAILLLPAALIFDVLDGRVARWRKTASLMGQELDSLADVISFGVAPAVLGFGVGLQGLFDVLILLYFVNCGVSRLARYNATAEIKKDASGKVTYFEGTPIPSTVLIALIILWFKQYEWIGDENLPGGKWIIFGWTFHPFALIYLASGTAQITKTLLIPKL</sequence>
<dbReference type="EC" id="2.7.8.8" evidence="5"/>
<keyword evidence="14" id="KW-0594">Phospholipid biosynthesis</keyword>
<dbReference type="Proteomes" id="UP000319731">
    <property type="component" value="Unassembled WGS sequence"/>
</dbReference>
<feature type="transmembrane region" description="Helical" evidence="19">
    <location>
        <begin position="47"/>
        <end position="65"/>
    </location>
</feature>
<comment type="pathway">
    <text evidence="3">Lipid metabolism.</text>
</comment>
<keyword evidence="12" id="KW-0443">Lipid metabolism</keyword>
<evidence type="ECO:0000313" key="20">
    <source>
        <dbReference type="EMBL" id="TPX33715.1"/>
    </source>
</evidence>
<reference evidence="20 21" key="1">
    <citation type="journal article" date="2019" name="Sci. Rep.">
        <title>Comparative genomics of chytrid fungi reveal insights into the obligate biotrophic and pathogenic lifestyle of Synchytrium endobioticum.</title>
        <authorList>
            <person name="van de Vossenberg B.T.L.H."/>
            <person name="Warris S."/>
            <person name="Nguyen H.D.T."/>
            <person name="van Gent-Pelzer M.P.E."/>
            <person name="Joly D.L."/>
            <person name="van de Geest H.C."/>
            <person name="Bonants P.J.M."/>
            <person name="Smith D.S."/>
            <person name="Levesque C.A."/>
            <person name="van der Lee T.A.J."/>
        </authorList>
    </citation>
    <scope>NUCLEOTIDE SEQUENCE [LARGE SCALE GENOMIC DNA]</scope>
    <source>
        <strain evidence="20 21">JEL517</strain>
    </source>
</reference>
<dbReference type="InterPro" id="IPR004533">
    <property type="entry name" value="CDP-diaglyc--ser_O-PTrfase"/>
</dbReference>
<comment type="pathway">
    <text evidence="17">Phospholipid metabolism; phosphatidylethanolamine biosynthesis; phosphatidylethanolamine from CDP-diacylglycerol: step 1/2.</text>
</comment>
<gene>
    <name evidence="20" type="primary">CHO1</name>
    <name evidence="20" type="ORF">SmJEL517_g03424</name>
</gene>
<comment type="similarity">
    <text evidence="4 18">Belongs to the CDP-alcohol phosphatidyltransferase class-I family.</text>
</comment>
<evidence type="ECO:0000256" key="13">
    <source>
        <dbReference type="ARBA" id="ARBA00023136"/>
    </source>
</evidence>
<evidence type="ECO:0000256" key="16">
    <source>
        <dbReference type="ARBA" id="ARBA00032361"/>
    </source>
</evidence>
<dbReference type="GO" id="GO:0006659">
    <property type="term" value="P:phosphatidylserine biosynthetic process"/>
    <property type="evidence" value="ECO:0007669"/>
    <property type="project" value="UniProtKB-ARBA"/>
</dbReference>
<evidence type="ECO:0000256" key="10">
    <source>
        <dbReference type="ARBA" id="ARBA00022824"/>
    </source>
</evidence>
<evidence type="ECO:0000313" key="21">
    <source>
        <dbReference type="Proteomes" id="UP000319731"/>
    </source>
</evidence>
<dbReference type="InterPro" id="IPR043130">
    <property type="entry name" value="CDP-OH_PTrfase_TM_dom"/>
</dbReference>
<accession>A0A507C890</accession>
<name>A0A507C890_9FUNG</name>
<dbReference type="OrthoDB" id="448573at2759"/>
<keyword evidence="7" id="KW-0444">Lipid biosynthesis</keyword>
<keyword evidence="9 19" id="KW-0812">Transmembrane</keyword>
<comment type="catalytic activity">
    <reaction evidence="1">
        <text>a CDP-1,2-diacyl-sn-glycerol + L-serine = a 1,2-diacyl-sn-glycero-3-phospho-L-serine + CMP + H(+)</text>
        <dbReference type="Rhea" id="RHEA:16913"/>
        <dbReference type="ChEBI" id="CHEBI:15378"/>
        <dbReference type="ChEBI" id="CHEBI:33384"/>
        <dbReference type="ChEBI" id="CHEBI:57262"/>
        <dbReference type="ChEBI" id="CHEBI:58332"/>
        <dbReference type="ChEBI" id="CHEBI:60377"/>
        <dbReference type="EC" id="2.7.8.8"/>
    </reaction>
</comment>
<evidence type="ECO:0000256" key="8">
    <source>
        <dbReference type="ARBA" id="ARBA00022679"/>
    </source>
</evidence>
<keyword evidence="11 19" id="KW-1133">Transmembrane helix</keyword>
<evidence type="ECO:0000256" key="14">
    <source>
        <dbReference type="ARBA" id="ARBA00023209"/>
    </source>
</evidence>
<organism evidence="20 21">
    <name type="scientific">Synchytrium microbalum</name>
    <dbReference type="NCBI Taxonomy" id="1806994"/>
    <lineage>
        <taxon>Eukaryota</taxon>
        <taxon>Fungi</taxon>
        <taxon>Fungi incertae sedis</taxon>
        <taxon>Chytridiomycota</taxon>
        <taxon>Chytridiomycota incertae sedis</taxon>
        <taxon>Chytridiomycetes</taxon>
        <taxon>Synchytriales</taxon>
        <taxon>Synchytriaceae</taxon>
        <taxon>Synchytrium</taxon>
    </lineage>
</organism>
<evidence type="ECO:0000256" key="18">
    <source>
        <dbReference type="RuleBase" id="RU003750"/>
    </source>
</evidence>
<dbReference type="FunFam" id="1.20.120.1760:FF:000022">
    <property type="entry name" value="CDP-diacylglycerol--serine O-phosphatidyltransferase"/>
    <property type="match status" value="1"/>
</dbReference>
<dbReference type="PANTHER" id="PTHR14269:SF61">
    <property type="entry name" value="CDP-DIACYLGLYCEROL--SERINE O-PHOSPHATIDYLTRANSFERASE"/>
    <property type="match status" value="1"/>
</dbReference>
<evidence type="ECO:0000256" key="6">
    <source>
        <dbReference type="ARBA" id="ARBA00017171"/>
    </source>
</evidence>
<protein>
    <recommendedName>
        <fullName evidence="6">CDP-diacylglycerol--serine O-phosphatidyltransferase</fullName>
        <ecNumber evidence="5">2.7.8.8</ecNumber>
    </recommendedName>
    <alternativeName>
        <fullName evidence="16">Phosphatidylserine synthase</fullName>
    </alternativeName>
</protein>
<evidence type="ECO:0000256" key="17">
    <source>
        <dbReference type="ARBA" id="ARBA00060701"/>
    </source>
</evidence>
<dbReference type="STRING" id="1806994.A0A507C890"/>
<evidence type="ECO:0000256" key="3">
    <source>
        <dbReference type="ARBA" id="ARBA00005189"/>
    </source>
</evidence>
<dbReference type="InterPro" id="IPR000462">
    <property type="entry name" value="CDP-OH_P_trans"/>
</dbReference>
<dbReference type="GO" id="GO:0003882">
    <property type="term" value="F:CDP-diacylglycerol-serine O-phosphatidyltransferase activity"/>
    <property type="evidence" value="ECO:0007669"/>
    <property type="project" value="UniProtKB-EC"/>
</dbReference>
<evidence type="ECO:0000256" key="15">
    <source>
        <dbReference type="ARBA" id="ARBA00023264"/>
    </source>
</evidence>
<keyword evidence="8 18" id="KW-0808">Transferase</keyword>
<dbReference type="Gene3D" id="1.20.120.1760">
    <property type="match status" value="1"/>
</dbReference>
<evidence type="ECO:0000256" key="11">
    <source>
        <dbReference type="ARBA" id="ARBA00022989"/>
    </source>
</evidence>
<dbReference type="EMBL" id="QEAO01000018">
    <property type="protein sequence ID" value="TPX33715.1"/>
    <property type="molecule type" value="Genomic_DNA"/>
</dbReference>
<evidence type="ECO:0000256" key="2">
    <source>
        <dbReference type="ARBA" id="ARBA00004477"/>
    </source>
</evidence>
<evidence type="ECO:0000256" key="12">
    <source>
        <dbReference type="ARBA" id="ARBA00023098"/>
    </source>
</evidence>
<keyword evidence="13 19" id="KW-0472">Membrane</keyword>
<dbReference type="RefSeq" id="XP_031024632.1">
    <property type="nucleotide sequence ID" value="XM_031169352.1"/>
</dbReference>
<keyword evidence="10" id="KW-0256">Endoplasmic reticulum</keyword>
<feature type="transmembrane region" description="Helical" evidence="19">
    <location>
        <begin position="142"/>
        <end position="163"/>
    </location>
</feature>
<keyword evidence="21" id="KW-1185">Reference proteome</keyword>
<evidence type="ECO:0000256" key="9">
    <source>
        <dbReference type="ARBA" id="ARBA00022692"/>
    </source>
</evidence>